<organism evidence="1">
    <name type="scientific">Anguilla anguilla</name>
    <name type="common">European freshwater eel</name>
    <name type="synonym">Muraena anguilla</name>
    <dbReference type="NCBI Taxonomy" id="7936"/>
    <lineage>
        <taxon>Eukaryota</taxon>
        <taxon>Metazoa</taxon>
        <taxon>Chordata</taxon>
        <taxon>Craniata</taxon>
        <taxon>Vertebrata</taxon>
        <taxon>Euteleostomi</taxon>
        <taxon>Actinopterygii</taxon>
        <taxon>Neopterygii</taxon>
        <taxon>Teleostei</taxon>
        <taxon>Anguilliformes</taxon>
        <taxon>Anguillidae</taxon>
        <taxon>Anguilla</taxon>
    </lineage>
</organism>
<reference evidence="1" key="1">
    <citation type="submission" date="2014-11" db="EMBL/GenBank/DDBJ databases">
        <authorList>
            <person name="Amaro Gonzalez C."/>
        </authorList>
    </citation>
    <scope>NUCLEOTIDE SEQUENCE</scope>
</reference>
<sequence length="36" mass="3820">MQGILCVQTGTPGIDSECRVFPALDTSVTPLVDWVA</sequence>
<accession>A0A0E9SXB1</accession>
<evidence type="ECO:0000313" key="1">
    <source>
        <dbReference type="EMBL" id="JAH45280.1"/>
    </source>
</evidence>
<dbReference type="EMBL" id="GBXM01063297">
    <property type="protein sequence ID" value="JAH45280.1"/>
    <property type="molecule type" value="Transcribed_RNA"/>
</dbReference>
<reference evidence="1" key="2">
    <citation type="journal article" date="2015" name="Fish Shellfish Immunol.">
        <title>Early steps in the European eel (Anguilla anguilla)-Vibrio vulnificus interaction in the gills: Role of the RtxA13 toxin.</title>
        <authorList>
            <person name="Callol A."/>
            <person name="Pajuelo D."/>
            <person name="Ebbesson L."/>
            <person name="Teles M."/>
            <person name="MacKenzie S."/>
            <person name="Amaro C."/>
        </authorList>
    </citation>
    <scope>NUCLEOTIDE SEQUENCE</scope>
</reference>
<name>A0A0E9SXB1_ANGAN</name>
<protein>
    <submittedName>
        <fullName evidence="1">Uncharacterized protein</fullName>
    </submittedName>
</protein>
<proteinExistence type="predicted"/>
<dbReference type="AlphaFoldDB" id="A0A0E9SXB1"/>